<evidence type="ECO:0000313" key="1">
    <source>
        <dbReference type="EMBL" id="KKN76215.1"/>
    </source>
</evidence>
<reference evidence="1" key="1">
    <citation type="journal article" date="2015" name="Nature">
        <title>Complex archaea that bridge the gap between prokaryotes and eukaryotes.</title>
        <authorList>
            <person name="Spang A."/>
            <person name="Saw J.H."/>
            <person name="Jorgensen S.L."/>
            <person name="Zaremba-Niedzwiedzka K."/>
            <person name="Martijn J."/>
            <person name="Lind A.E."/>
            <person name="van Eijk R."/>
            <person name="Schleper C."/>
            <person name="Guy L."/>
            <person name="Ettema T.J."/>
        </authorList>
    </citation>
    <scope>NUCLEOTIDE SEQUENCE</scope>
</reference>
<dbReference type="AlphaFoldDB" id="A0A0F9T4U6"/>
<comment type="caution">
    <text evidence="1">The sequence shown here is derived from an EMBL/GenBank/DDBJ whole genome shotgun (WGS) entry which is preliminary data.</text>
</comment>
<protein>
    <submittedName>
        <fullName evidence="1">Uncharacterized protein</fullName>
    </submittedName>
</protein>
<gene>
    <name evidence="1" type="ORF">LCGC14_0372410</name>
</gene>
<proteinExistence type="predicted"/>
<sequence>MSDQESIISKICRGTTPFCIDLDDKDSYVIEVPNNDPNSDD</sequence>
<organism evidence="1">
    <name type="scientific">marine sediment metagenome</name>
    <dbReference type="NCBI Taxonomy" id="412755"/>
    <lineage>
        <taxon>unclassified sequences</taxon>
        <taxon>metagenomes</taxon>
        <taxon>ecological metagenomes</taxon>
    </lineage>
</organism>
<name>A0A0F9T4U6_9ZZZZ</name>
<dbReference type="EMBL" id="LAZR01000298">
    <property type="protein sequence ID" value="KKN76215.1"/>
    <property type="molecule type" value="Genomic_DNA"/>
</dbReference>
<accession>A0A0F9T4U6</accession>